<dbReference type="PANTHER" id="PTHR33199:SF1">
    <property type="entry name" value="OS01G0958700 PROTEIN"/>
    <property type="match status" value="1"/>
</dbReference>
<dbReference type="GO" id="GO:0009626">
    <property type="term" value="P:plant-type hypersensitive response"/>
    <property type="evidence" value="ECO:0007669"/>
    <property type="project" value="TreeGrafter"/>
</dbReference>
<feature type="domain" description="MACPF" evidence="4">
    <location>
        <begin position="59"/>
        <end position="96"/>
    </location>
</feature>
<dbReference type="Proteomes" id="UP000834106">
    <property type="component" value="Chromosome 6"/>
</dbReference>
<keyword evidence="6" id="KW-1185">Reference proteome</keyword>
<keyword evidence="3" id="KW-0862">Zinc</keyword>
<evidence type="ECO:0000256" key="1">
    <source>
        <dbReference type="ARBA" id="ARBA00022723"/>
    </source>
</evidence>
<dbReference type="EMBL" id="OU503041">
    <property type="protein sequence ID" value="CAI9763818.1"/>
    <property type="molecule type" value="Genomic_DNA"/>
</dbReference>
<name>A0AAD1Z7I5_9LAMI</name>
<dbReference type="AlphaFoldDB" id="A0AAD1Z7I5"/>
<organism evidence="5 6">
    <name type="scientific">Fraxinus pennsylvanica</name>
    <dbReference type="NCBI Taxonomy" id="56036"/>
    <lineage>
        <taxon>Eukaryota</taxon>
        <taxon>Viridiplantae</taxon>
        <taxon>Streptophyta</taxon>
        <taxon>Embryophyta</taxon>
        <taxon>Tracheophyta</taxon>
        <taxon>Spermatophyta</taxon>
        <taxon>Magnoliopsida</taxon>
        <taxon>eudicotyledons</taxon>
        <taxon>Gunneridae</taxon>
        <taxon>Pentapetalae</taxon>
        <taxon>asterids</taxon>
        <taxon>lamiids</taxon>
        <taxon>Lamiales</taxon>
        <taxon>Oleaceae</taxon>
        <taxon>Oleeae</taxon>
        <taxon>Fraxinus</taxon>
    </lineage>
</organism>
<reference evidence="5" key="1">
    <citation type="submission" date="2023-05" db="EMBL/GenBank/DDBJ databases">
        <authorList>
            <person name="Huff M."/>
        </authorList>
    </citation>
    <scope>NUCLEOTIDE SEQUENCE</scope>
</reference>
<evidence type="ECO:0000259" key="4">
    <source>
        <dbReference type="Pfam" id="PF01823"/>
    </source>
</evidence>
<dbReference type="Gene3D" id="3.30.40.10">
    <property type="entry name" value="Zinc/RING finger domain, C3HC4 (zinc finger)"/>
    <property type="match status" value="1"/>
</dbReference>
<dbReference type="PANTHER" id="PTHR33199">
    <property type="entry name" value="MACPF DOMAIN-CONTAINING PROTEIN CAD1"/>
    <property type="match status" value="1"/>
</dbReference>
<dbReference type="SUPFAM" id="SSF57903">
    <property type="entry name" value="FYVE/PHD zinc finger"/>
    <property type="match status" value="1"/>
</dbReference>
<gene>
    <name evidence="5" type="ORF">FPE_LOCUS11248</name>
</gene>
<evidence type="ECO:0000256" key="3">
    <source>
        <dbReference type="ARBA" id="ARBA00022833"/>
    </source>
</evidence>
<evidence type="ECO:0000313" key="5">
    <source>
        <dbReference type="EMBL" id="CAI9763818.1"/>
    </source>
</evidence>
<sequence length="120" mass="13743">MDGLQFSTSSVQAQVNRLDFIAGNLPTSLSPSQIRYCKCGMSHNPDDVMVQCEGCKGWFIEKFGMHIIVGIKMGGKDVVFMKQQHSSSLRQVDVQQILIMMADKRFYKQMNNKEWIQSKY</sequence>
<dbReference type="GO" id="GO:2000031">
    <property type="term" value="P:regulation of salicylic acid mediated signaling pathway"/>
    <property type="evidence" value="ECO:0007669"/>
    <property type="project" value="InterPro"/>
</dbReference>
<accession>A0AAD1Z7I5</accession>
<dbReference type="Pfam" id="PF01823">
    <property type="entry name" value="MACPF"/>
    <property type="match status" value="1"/>
</dbReference>
<proteinExistence type="predicted"/>
<evidence type="ECO:0000256" key="2">
    <source>
        <dbReference type="ARBA" id="ARBA00022771"/>
    </source>
</evidence>
<keyword evidence="2" id="KW-0863">Zinc-finger</keyword>
<dbReference type="InterPro" id="IPR011011">
    <property type="entry name" value="Znf_FYVE_PHD"/>
</dbReference>
<dbReference type="GO" id="GO:0008270">
    <property type="term" value="F:zinc ion binding"/>
    <property type="evidence" value="ECO:0007669"/>
    <property type="project" value="UniProtKB-KW"/>
</dbReference>
<dbReference type="InterPro" id="IPR020864">
    <property type="entry name" value="MACPF"/>
</dbReference>
<dbReference type="InterPro" id="IPR013083">
    <property type="entry name" value="Znf_RING/FYVE/PHD"/>
</dbReference>
<protein>
    <recommendedName>
        <fullName evidence="4">MACPF domain-containing protein</fullName>
    </recommendedName>
</protein>
<keyword evidence="1" id="KW-0479">Metal-binding</keyword>
<dbReference type="InterPro" id="IPR044663">
    <property type="entry name" value="CAD1/NSL1-like"/>
</dbReference>
<dbReference type="GO" id="GO:0005886">
    <property type="term" value="C:plasma membrane"/>
    <property type="evidence" value="ECO:0007669"/>
    <property type="project" value="TreeGrafter"/>
</dbReference>
<evidence type="ECO:0000313" key="6">
    <source>
        <dbReference type="Proteomes" id="UP000834106"/>
    </source>
</evidence>